<feature type="region of interest" description="Disordered" evidence="3">
    <location>
        <begin position="755"/>
        <end position="804"/>
    </location>
</feature>
<dbReference type="Pfam" id="PF12999">
    <property type="entry name" value="PRKCSH-like"/>
    <property type="match status" value="1"/>
</dbReference>
<keyword evidence="5" id="KW-0418">Kinase</keyword>
<dbReference type="InterPro" id="IPR018247">
    <property type="entry name" value="EF_Hand_1_Ca_BS"/>
</dbReference>
<dbReference type="InterPro" id="IPR044865">
    <property type="entry name" value="MRH_dom"/>
</dbReference>
<keyword evidence="2" id="KW-1015">Disulfide bond</keyword>
<evidence type="ECO:0000313" key="5">
    <source>
        <dbReference type="EMBL" id="CAK9101048.1"/>
    </source>
</evidence>
<dbReference type="Gene3D" id="2.70.130.10">
    <property type="entry name" value="Mannose-6-phosphate receptor binding domain"/>
    <property type="match status" value="1"/>
</dbReference>
<evidence type="ECO:0000259" key="4">
    <source>
        <dbReference type="PROSITE" id="PS51914"/>
    </source>
</evidence>
<evidence type="ECO:0000256" key="1">
    <source>
        <dbReference type="ARBA" id="ARBA00022729"/>
    </source>
</evidence>
<evidence type="ECO:0000256" key="3">
    <source>
        <dbReference type="SAM" id="MobiDB-lite"/>
    </source>
</evidence>
<keyword evidence="5" id="KW-0808">Transferase</keyword>
<evidence type="ECO:0000256" key="2">
    <source>
        <dbReference type="ARBA" id="ARBA00023157"/>
    </source>
</evidence>
<dbReference type="PROSITE" id="PS00018">
    <property type="entry name" value="EF_HAND_1"/>
    <property type="match status" value="2"/>
</dbReference>
<organism evidence="5 6">
    <name type="scientific">Durusdinium trenchii</name>
    <dbReference type="NCBI Taxonomy" id="1381693"/>
    <lineage>
        <taxon>Eukaryota</taxon>
        <taxon>Sar</taxon>
        <taxon>Alveolata</taxon>
        <taxon>Dinophyceae</taxon>
        <taxon>Suessiales</taxon>
        <taxon>Symbiodiniaceae</taxon>
        <taxon>Durusdinium</taxon>
    </lineage>
</organism>
<name>A0ABP0RN39_9DINO</name>
<comment type="caution">
    <text evidence="5">The sequence shown here is derived from an EMBL/GenBank/DDBJ whole genome shotgun (WGS) entry which is preliminary data.</text>
</comment>
<gene>
    <name evidence="5" type="ORF">SCF082_LOCUS47255</name>
</gene>
<protein>
    <submittedName>
        <fullName evidence="5">Glucosidase 2 subunit beta (80K-H protein) (Glucosidase II subunit beta) (Protein kinase C substrate 60.1 kDa protein heavy chain) (PKCSH)</fullName>
    </submittedName>
</protein>
<dbReference type="GO" id="GO:0016301">
    <property type="term" value="F:kinase activity"/>
    <property type="evidence" value="ECO:0007669"/>
    <property type="project" value="UniProtKB-KW"/>
</dbReference>
<dbReference type="PANTHER" id="PTHR12630">
    <property type="entry name" value="N-LINKED OLIGOSACCHARIDE PROCESSING"/>
    <property type="match status" value="1"/>
</dbReference>
<dbReference type="PANTHER" id="PTHR12630:SF1">
    <property type="entry name" value="GLUCOSIDASE 2 SUBUNIT BETA"/>
    <property type="match status" value="1"/>
</dbReference>
<dbReference type="InterPro" id="IPR002172">
    <property type="entry name" value="LDrepeatLR_classA_rpt"/>
</dbReference>
<feature type="non-terminal residue" evidence="5">
    <location>
        <position position="1415"/>
    </location>
</feature>
<feature type="compositionally biased region" description="Low complexity" evidence="3">
    <location>
        <begin position="755"/>
        <end position="765"/>
    </location>
</feature>
<dbReference type="EMBL" id="CAXAMM010041751">
    <property type="protein sequence ID" value="CAK9101048.1"/>
    <property type="molecule type" value="Genomic_DNA"/>
</dbReference>
<dbReference type="InterPro" id="IPR028146">
    <property type="entry name" value="PRKCSH_N"/>
</dbReference>
<accession>A0ABP0RN39</accession>
<sequence length="1415" mass="152751">MACLLEGKEVDLADLPASVINDPGDDYCDCADGSDEPLTAACAGVSAGHRAAPAAAPRFRCSNVDDGIADCCDGSDERSAGRPAAKTATGACSAELRAVARRVAALLALERQGEVLKQEHLEQLQLRRAKARENLQHAELQAQPWLEAMQNVTKKLNKIMKKKDKNKKPLTKEEVEGPGRALLRCFKKAGEKMDLAANASCVPAEQCWAVCAYLCADSRHFNGTCALQRDDGIPSGDAKEWVFFGYDPDALRMEQMMAQYGKGEEGIIEAAAVEHLVLLEGWSNNDARWLELRQKLARLQRKSRGVLEELQEAKTESGMMDLVKTGQLGPQGAYHGLHGQCLNLTQDQYVGTTAVREQWHTFFYSICFYQKATQQEIKSAVAGETACDESGTCEEVKVEEAQVIFLGRPVGFWKPGLNAQRVGLPELFFEPSEHTMIFAGGQPCGATPRAVAVHFVCGVDVGLARLEEVKTCLYVAEAVHPGACNLQRWPLPLRAADEESVRQWLLLQAEGLQLDGLADWERVLHSSRSVQAWFSGLHRDEKEPLFTGAQLMASVSSTLELGYAVVAPAVALLPEWHTVGAWAAPMQVQLRQLSWETWEQMQAHSMHFLGTDLAAAASHLEQLALPARVAAWQALGKWEASWVAARSAPRLPVVDAFEAERPPGRRFRIPAEPLDFALVGLYLSMIQVMGGRGEDMGGLVGGSSFAVQDVGKSERDRRGLLMLQALMLQALVTVLGCLCRCCWCRRRTPRPALPVTPAAPAAAPAPQSPEGSPSNPSRWAKGVPKLGRPTAKPEEGSKEPTLGGPDGVKDALALALALALAARTALAVSPVVSLRAVLQQRFGSRAEAVASMDTDSSGIVTNEGEEMSDTFPFLKPPSSICPKNVNVHKEFERFMVRSLGRSEAEAAATLQALCPAVGQVRLTERRLGEAEPGGGQLDAMSFDLHLSALRLLLQERPRSQRGPLGPGLVAVGPNVWVVSSATNSGCGRMQAEYETSDQLMSFLDTSGDAQVSPGQADTGTSETAALNADAQTGSGFPPLVAFCAWSNGGEWASGLSSHLISALNAQELFQRLDVGQMGFLVESSLRLLVRTSHLALCDYRQLVDDGDDGADAGDAFFRALVAADDGDQKLQPEELVAQAELYCVGEAPARALHAELDVLSDGFVDLFALSAPRLPQLLLRGSLTAYRACLKSYFANDRSAAVQDLAVRAAGYPANSVALELQGALVAWQPAEAMRPPWLKQLVLSLRTLPSEWLCVSLTRDRRLFGQLDPLSSGALPRQRFESVAGTVTLSGLRLFLAEVASDRPELLARADIDQGGSLSRAEFLSLTQLLGLTTLNGEELFGLLNYSSTELDQTLQVVLGDVTLVHLRLLALCEFGPDSALAPADEDASDTVDLQEFHHFAGMQLPIMNVAMMT</sequence>
<dbReference type="CDD" id="cd00112">
    <property type="entry name" value="LDLa"/>
    <property type="match status" value="1"/>
</dbReference>
<dbReference type="InterPro" id="IPR009011">
    <property type="entry name" value="Man6P_isomerase_rcpt-bd_dom_sf"/>
</dbReference>
<keyword evidence="6" id="KW-1185">Reference proteome</keyword>
<dbReference type="Proteomes" id="UP001642464">
    <property type="component" value="Unassembled WGS sequence"/>
</dbReference>
<dbReference type="PROSITE" id="PS51914">
    <property type="entry name" value="MRH"/>
    <property type="match status" value="1"/>
</dbReference>
<evidence type="ECO:0000313" key="6">
    <source>
        <dbReference type="Proteomes" id="UP001642464"/>
    </source>
</evidence>
<reference evidence="5 6" key="1">
    <citation type="submission" date="2024-02" db="EMBL/GenBank/DDBJ databases">
        <authorList>
            <person name="Chen Y."/>
            <person name="Shah S."/>
            <person name="Dougan E. K."/>
            <person name="Thang M."/>
            <person name="Chan C."/>
        </authorList>
    </citation>
    <scope>NUCLEOTIDE SEQUENCE [LARGE SCALE GENOMIC DNA]</scope>
</reference>
<feature type="domain" description="MRH" evidence="4">
    <location>
        <begin position="339"/>
        <end position="486"/>
    </location>
</feature>
<keyword evidence="1" id="KW-0732">Signal</keyword>
<proteinExistence type="predicted"/>
<dbReference type="InterPro" id="IPR039794">
    <property type="entry name" value="Gtb1-like"/>
</dbReference>